<dbReference type="eggNOG" id="COG2755">
    <property type="taxonomic scope" value="Bacteria"/>
</dbReference>
<evidence type="ECO:0000313" key="6">
    <source>
        <dbReference type="Proteomes" id="UP000001918"/>
    </source>
</evidence>
<dbReference type="InterPro" id="IPR013830">
    <property type="entry name" value="SGNH_hydro"/>
</dbReference>
<evidence type="ECO:0000259" key="4">
    <source>
        <dbReference type="Pfam" id="PF13472"/>
    </source>
</evidence>
<dbReference type="Proteomes" id="UP000001918">
    <property type="component" value="Chromosome"/>
</dbReference>
<feature type="active site" evidence="1">
    <location>
        <position position="237"/>
    </location>
</feature>
<keyword evidence="3" id="KW-0732">Signal</keyword>
<evidence type="ECO:0000313" key="5">
    <source>
        <dbReference type="EMBL" id="ACZ00420.1"/>
    </source>
</evidence>
<dbReference type="GO" id="GO:0019433">
    <property type="term" value="P:triglyceride catabolic process"/>
    <property type="evidence" value="ECO:0007669"/>
    <property type="project" value="TreeGrafter"/>
</dbReference>
<dbReference type="OrthoDB" id="5503950at2"/>
<keyword evidence="2" id="KW-1015">Disulfide bond</keyword>
<name>D1A8A5_THECD</name>
<feature type="signal peptide" evidence="3">
    <location>
        <begin position="1"/>
        <end position="29"/>
    </location>
</feature>
<dbReference type="AlphaFoldDB" id="D1A8A5"/>
<keyword evidence="5" id="KW-0378">Hydrolase</keyword>
<gene>
    <name evidence="5" type="ordered locus">Tcur_4904</name>
</gene>
<dbReference type="KEGG" id="tcu:Tcur_4904"/>
<dbReference type="GO" id="GO:0004806">
    <property type="term" value="F:triacylglycerol lipase activity"/>
    <property type="evidence" value="ECO:0007669"/>
    <property type="project" value="UniProtKB-EC"/>
</dbReference>
<dbReference type="SUPFAM" id="SSF52266">
    <property type="entry name" value="SGNH hydrolase"/>
    <property type="match status" value="1"/>
</dbReference>
<protein>
    <submittedName>
        <fullName evidence="5">Triacylglycerol lipase</fullName>
        <ecNumber evidence="5">3.1.1.3</ecNumber>
    </submittedName>
</protein>
<feature type="disulfide bond" evidence="2">
    <location>
        <begin position="121"/>
        <end position="129"/>
    </location>
</feature>
<dbReference type="PANTHER" id="PTHR37981">
    <property type="entry name" value="LIPASE 2"/>
    <property type="match status" value="1"/>
</dbReference>
<dbReference type="HOGENOM" id="CLU_038449_3_0_11"/>
<feature type="disulfide bond" evidence="2">
    <location>
        <begin position="55"/>
        <end position="80"/>
    </location>
</feature>
<dbReference type="STRING" id="471852.Tcur_4904"/>
<accession>D1A8A5</accession>
<proteinExistence type="predicted"/>
<evidence type="ECO:0000256" key="2">
    <source>
        <dbReference type="PIRSR" id="PIRSR637460-2"/>
    </source>
</evidence>
<sequence length="257" mass="26935">MRLPRVVSIALGALASAALALFPVNASHAQTGEYVAMGDSYSSGTGAGNYTDILCTRSANAYPALWAAANPGTTFRFVACGGAQIPDVRRNQLSALSTSTTLVSISIGGNDAGFASTMLRCQLLTTLACRRAVEEGRDYVENQLPGELDALYAEIRRRAPQAKVVVLGYPYLYETGGICLSMNATKRQILKEGADVLNNVIAAAAHRAGFTFGDARPAFAGHGICASDPWIDSGNIHPTAKGHRLGYLPVLTGAIAS</sequence>
<evidence type="ECO:0000256" key="3">
    <source>
        <dbReference type="SAM" id="SignalP"/>
    </source>
</evidence>
<feature type="disulfide bond" evidence="2">
    <location>
        <begin position="179"/>
        <end position="225"/>
    </location>
</feature>
<dbReference type="InterPro" id="IPR037460">
    <property type="entry name" value="SEST-like"/>
</dbReference>
<dbReference type="Gene3D" id="3.40.50.1110">
    <property type="entry name" value="SGNH hydrolase"/>
    <property type="match status" value="1"/>
</dbReference>
<dbReference type="EMBL" id="CP001738">
    <property type="protein sequence ID" value="ACZ00420.1"/>
    <property type="molecule type" value="Genomic_DNA"/>
</dbReference>
<evidence type="ECO:0000256" key="1">
    <source>
        <dbReference type="PIRSR" id="PIRSR637460-1"/>
    </source>
</evidence>
<dbReference type="PANTHER" id="PTHR37981:SF1">
    <property type="entry name" value="SGNH HYDROLASE-TYPE ESTERASE DOMAIN-CONTAINING PROTEIN"/>
    <property type="match status" value="1"/>
</dbReference>
<dbReference type="EC" id="3.1.1.3" evidence="5"/>
<feature type="chain" id="PRO_5003019971" evidence="3">
    <location>
        <begin position="30"/>
        <end position="257"/>
    </location>
</feature>
<keyword evidence="6" id="KW-1185">Reference proteome</keyword>
<dbReference type="Pfam" id="PF13472">
    <property type="entry name" value="Lipase_GDSL_2"/>
    <property type="match status" value="1"/>
</dbReference>
<dbReference type="InterPro" id="IPR036514">
    <property type="entry name" value="SGNH_hydro_sf"/>
</dbReference>
<reference evidence="5 6" key="1">
    <citation type="journal article" date="2011" name="Stand. Genomic Sci.">
        <title>Complete genome sequence of Thermomonospora curvata type strain (B9).</title>
        <authorList>
            <person name="Chertkov O."/>
            <person name="Sikorski J."/>
            <person name="Nolan M."/>
            <person name="Lapidus A."/>
            <person name="Lucas S."/>
            <person name="Del Rio T.G."/>
            <person name="Tice H."/>
            <person name="Cheng J.F."/>
            <person name="Goodwin L."/>
            <person name="Pitluck S."/>
            <person name="Liolios K."/>
            <person name="Ivanova N."/>
            <person name="Mavromatis K."/>
            <person name="Mikhailova N."/>
            <person name="Ovchinnikova G."/>
            <person name="Pati A."/>
            <person name="Chen A."/>
            <person name="Palaniappan K."/>
            <person name="Djao O.D."/>
            <person name="Land M."/>
            <person name="Hauser L."/>
            <person name="Chang Y.J."/>
            <person name="Jeffries C.D."/>
            <person name="Brettin T."/>
            <person name="Han C."/>
            <person name="Detter J.C."/>
            <person name="Rohde M."/>
            <person name="Goker M."/>
            <person name="Woyke T."/>
            <person name="Bristow J."/>
            <person name="Eisen J.A."/>
            <person name="Markowitz V."/>
            <person name="Hugenholtz P."/>
            <person name="Klenk H.P."/>
            <person name="Kyrpides N.C."/>
        </authorList>
    </citation>
    <scope>NUCLEOTIDE SEQUENCE [LARGE SCALE GENOMIC DNA]</scope>
    <source>
        <strain evidence="6">ATCC 19995 / DSM 43183 / JCM 3096 / KCTC 9072 / NBRC 15933 / NCIMB 10081 / Henssen B9</strain>
    </source>
</reference>
<dbReference type="CDD" id="cd01823">
    <property type="entry name" value="SEST_like"/>
    <property type="match status" value="1"/>
</dbReference>
<organism evidence="5 6">
    <name type="scientific">Thermomonospora curvata (strain ATCC 19995 / DSM 43183 / JCM 3096 / KCTC 9072 / NBRC 15933 / NCIMB 10081 / Henssen B9)</name>
    <dbReference type="NCBI Taxonomy" id="471852"/>
    <lineage>
        <taxon>Bacteria</taxon>
        <taxon>Bacillati</taxon>
        <taxon>Actinomycetota</taxon>
        <taxon>Actinomycetes</taxon>
        <taxon>Streptosporangiales</taxon>
        <taxon>Thermomonosporaceae</taxon>
        <taxon>Thermomonospora</taxon>
    </lineage>
</organism>
<feature type="domain" description="SGNH hydrolase-type esterase" evidence="4">
    <location>
        <begin position="36"/>
        <end position="245"/>
    </location>
</feature>
<feature type="active site" description="Nucleophile" evidence="1">
    <location>
        <position position="40"/>
    </location>
</feature>